<dbReference type="AlphaFoldDB" id="A0A4S3K799"/>
<reference evidence="1 2" key="1">
    <citation type="submission" date="2019-03" db="EMBL/GenBank/DDBJ databases">
        <title>Genomic Encyclopedia of Type Strains, Phase IV (KMG-IV): sequencing the most valuable type-strain genomes for metagenomic binning, comparative biology and taxonomic classification.</title>
        <authorList>
            <person name="Goeker M."/>
        </authorList>
    </citation>
    <scope>NUCLEOTIDE SEQUENCE [LARGE SCALE GENOMIC DNA]</scope>
    <source>
        <strain evidence="1 2">DSM 26377</strain>
    </source>
</reference>
<dbReference type="RefSeq" id="WP_133882906.1">
    <property type="nucleotide sequence ID" value="NZ_MWIN01000007.1"/>
</dbReference>
<dbReference type="InterPro" id="IPR017143">
    <property type="entry name" value="UCP037225"/>
</dbReference>
<dbReference type="Proteomes" id="UP000295341">
    <property type="component" value="Unassembled WGS sequence"/>
</dbReference>
<organism evidence="1 2">
    <name type="scientific">Panacagrimonas perspica</name>
    <dbReference type="NCBI Taxonomy" id="381431"/>
    <lineage>
        <taxon>Bacteria</taxon>
        <taxon>Pseudomonadati</taxon>
        <taxon>Pseudomonadota</taxon>
        <taxon>Gammaproteobacteria</taxon>
        <taxon>Nevskiales</taxon>
        <taxon>Nevskiaceae</taxon>
        <taxon>Panacagrimonas</taxon>
    </lineage>
</organism>
<dbReference type="InterPro" id="IPR025990">
    <property type="entry name" value="zinc_ribbon_bacterial"/>
</dbReference>
<protein>
    <submittedName>
        <fullName evidence="1">Cysteine-rich CPXCG protein</fullName>
    </submittedName>
</protein>
<keyword evidence="2" id="KW-1185">Reference proteome</keyword>
<dbReference type="OrthoDB" id="9814566at2"/>
<dbReference type="EMBL" id="SOBT01000010">
    <property type="protein sequence ID" value="TDU26734.1"/>
    <property type="molecule type" value="Genomic_DNA"/>
</dbReference>
<accession>A0A4S3K799</accession>
<evidence type="ECO:0000313" key="2">
    <source>
        <dbReference type="Proteomes" id="UP000295341"/>
    </source>
</evidence>
<dbReference type="Pfam" id="PF14255">
    <property type="entry name" value="Zn_ribbon_21"/>
    <property type="match status" value="1"/>
</dbReference>
<dbReference type="PIRSF" id="PIRSF037225">
    <property type="entry name" value="UCP037225"/>
    <property type="match status" value="1"/>
</dbReference>
<proteinExistence type="predicted"/>
<gene>
    <name evidence="1" type="ORF">DFR24_3764</name>
</gene>
<comment type="caution">
    <text evidence="1">The sequence shown here is derived from an EMBL/GenBank/DDBJ whole genome shotgun (WGS) entry which is preliminary data.</text>
</comment>
<sequence>MLEETEVTCPYCWETIVLELDLSAGSQTYTEDCSVCCRPIVVHLRVSDDGEGFEVDARAEDE</sequence>
<name>A0A4S3K799_9GAMM</name>
<evidence type="ECO:0000313" key="1">
    <source>
        <dbReference type="EMBL" id="TDU26734.1"/>
    </source>
</evidence>